<reference evidence="4 5" key="2">
    <citation type="journal article" date="2017" name="Front. Plant Sci.">
        <title>Gene Classification and Mining of Molecular Markers Useful in Red Clover (Trifolium pratense) Breeding.</title>
        <authorList>
            <person name="Istvanek J."/>
            <person name="Dluhosova J."/>
            <person name="Dluhos P."/>
            <person name="Patkova L."/>
            <person name="Nedelnik J."/>
            <person name="Repkova J."/>
        </authorList>
    </citation>
    <scope>NUCLEOTIDE SEQUENCE [LARGE SCALE GENOMIC DNA]</scope>
    <source>
        <strain evidence="5">cv. Tatra</strain>
        <tissue evidence="4">Young leaves</tissue>
    </source>
</reference>
<keyword evidence="2" id="KW-0472">Membrane</keyword>
<dbReference type="EMBL" id="ASHM01000494">
    <property type="protein sequence ID" value="PNY04817.1"/>
    <property type="molecule type" value="Genomic_DNA"/>
</dbReference>
<evidence type="ECO:0000313" key="5">
    <source>
        <dbReference type="Proteomes" id="UP000236291"/>
    </source>
</evidence>
<gene>
    <name evidence="4" type="ORF">L195_g001247</name>
</gene>
<keyword evidence="1" id="KW-0175">Coiled coil</keyword>
<reference evidence="4 5" key="1">
    <citation type="journal article" date="2014" name="Am. J. Bot.">
        <title>Genome assembly and annotation for red clover (Trifolium pratense; Fabaceae).</title>
        <authorList>
            <person name="Istvanek J."/>
            <person name="Jaros M."/>
            <person name="Krenek A."/>
            <person name="Repkova J."/>
        </authorList>
    </citation>
    <scope>NUCLEOTIDE SEQUENCE [LARGE SCALE GENOMIC DNA]</scope>
    <source>
        <strain evidence="5">cv. Tatra</strain>
        <tissue evidence="4">Young leaves</tissue>
    </source>
</reference>
<keyword evidence="2" id="KW-1133">Transmembrane helix</keyword>
<accession>A0A2K3NP50</accession>
<organism evidence="4 5">
    <name type="scientific">Trifolium pratense</name>
    <name type="common">Red clover</name>
    <dbReference type="NCBI Taxonomy" id="57577"/>
    <lineage>
        <taxon>Eukaryota</taxon>
        <taxon>Viridiplantae</taxon>
        <taxon>Streptophyta</taxon>
        <taxon>Embryophyta</taxon>
        <taxon>Tracheophyta</taxon>
        <taxon>Spermatophyta</taxon>
        <taxon>Magnoliopsida</taxon>
        <taxon>eudicotyledons</taxon>
        <taxon>Gunneridae</taxon>
        <taxon>Pentapetalae</taxon>
        <taxon>rosids</taxon>
        <taxon>fabids</taxon>
        <taxon>Fabales</taxon>
        <taxon>Fabaceae</taxon>
        <taxon>Papilionoideae</taxon>
        <taxon>50 kb inversion clade</taxon>
        <taxon>NPAAA clade</taxon>
        <taxon>Hologalegina</taxon>
        <taxon>IRL clade</taxon>
        <taxon>Trifolieae</taxon>
        <taxon>Trifolium</taxon>
    </lineage>
</organism>
<comment type="caution">
    <text evidence="4">The sequence shown here is derived from an EMBL/GenBank/DDBJ whole genome shotgun (WGS) entry which is preliminary data.</text>
</comment>
<proteinExistence type="predicted"/>
<keyword evidence="2" id="KW-0812">Transmembrane</keyword>
<dbReference type="Pfam" id="PF24924">
    <property type="entry name" value="DUF7745"/>
    <property type="match status" value="1"/>
</dbReference>
<protein>
    <recommendedName>
        <fullName evidence="3">DUF7745 domain-containing protein</fullName>
    </recommendedName>
</protein>
<name>A0A2K3NP50_TRIPR</name>
<dbReference type="AlphaFoldDB" id="A0A2K3NP50"/>
<evidence type="ECO:0000313" key="4">
    <source>
        <dbReference type="EMBL" id="PNY04817.1"/>
    </source>
</evidence>
<feature type="domain" description="DUF7745" evidence="3">
    <location>
        <begin position="21"/>
        <end position="367"/>
    </location>
</feature>
<feature type="transmembrane region" description="Helical" evidence="2">
    <location>
        <begin position="215"/>
        <end position="233"/>
    </location>
</feature>
<evidence type="ECO:0000259" key="3">
    <source>
        <dbReference type="Pfam" id="PF24924"/>
    </source>
</evidence>
<sequence>MSSDKRKTFQIKAQLSDVKSMKTFSNYLTSMARDHLTLKYGRILDLLKIPVQVEAITALAQFYDPPLRCFTFQDFQLAPTLEEFGRILDSPKKKLKPYKGLGEVPRLEDLASLLKIQVSDLKAHFKKERDSLGFQRGYLEKKATDFVKARDWESMGEILALLIFGLILFPNKPNFIDTAAISVFWAVRVNEEDPVPALLANIYYTLHLRYKRRGGLMLCCLPLLYLWFTSQIFKDVFLIKPMNDNEWAQKLRSLTENSIFWYARKINQREVIVSCGDFPNVPLIGPRGCINYNPMLAIRQLGYPIDRRPDSEVLKEFELHITDENSSSILQKVIQAWTQVHRKGTELRKRGITDKKPYSNWIKEHVKKNKLPFAIVSSTQPSSPAPIPTSIEEVDELKATISRLEKEKEDLELNFQKVSYERNEFKFLLKEEKKQCEKIKEAFKAEKEKKERISDTLAGVTGELKECNLKLDQAWKEISDWNGLWNHTLEQHKGVREGLEVRISDLNERLKESQTLASEECRLREETERMLHQLPSNWRELHDELRALKECGRRQKQSYEALKDINERAESQLQHLRNLSLQDQATMQELHQEAMKWKSKFSNLAGFANNVVWRIPKIHRRAYAVMHPNNTPAAVFDFVESCEVMLRNFKASLEEARKAKL</sequence>
<evidence type="ECO:0000256" key="2">
    <source>
        <dbReference type="SAM" id="Phobius"/>
    </source>
</evidence>
<dbReference type="PANTHER" id="PTHR48154:SF1">
    <property type="entry name" value="PROTEIN, PUTATIVE-RELATED"/>
    <property type="match status" value="1"/>
</dbReference>
<evidence type="ECO:0000256" key="1">
    <source>
        <dbReference type="SAM" id="Coils"/>
    </source>
</evidence>
<dbReference type="InterPro" id="IPR056647">
    <property type="entry name" value="DUF7745"/>
</dbReference>
<dbReference type="Proteomes" id="UP000236291">
    <property type="component" value="Unassembled WGS sequence"/>
</dbReference>
<feature type="coiled-coil region" evidence="1">
    <location>
        <begin position="387"/>
        <end position="449"/>
    </location>
</feature>
<feature type="coiled-coil region" evidence="1">
    <location>
        <begin position="489"/>
        <end position="516"/>
    </location>
</feature>
<dbReference type="PANTHER" id="PTHR48154">
    <property type="entry name" value="PROTEIN, PUTATIVE-RELATED"/>
    <property type="match status" value="1"/>
</dbReference>